<dbReference type="FunFam" id="3.30.160.60:FF:000174">
    <property type="entry name" value="Transcriptional repressor protein YY1"/>
    <property type="match status" value="1"/>
</dbReference>
<evidence type="ECO:0000313" key="17">
    <source>
        <dbReference type="Proteomes" id="UP000789390"/>
    </source>
</evidence>
<gene>
    <name evidence="16" type="ORF">DGAL_LOCUS905</name>
</gene>
<comment type="caution">
    <text evidence="16">The sequence shown here is derived from an EMBL/GenBank/DDBJ whole genome shotgun (WGS) entry which is preliminary data.</text>
</comment>
<evidence type="ECO:0000256" key="9">
    <source>
        <dbReference type="ARBA" id="ARBA00023125"/>
    </source>
</evidence>
<reference evidence="16" key="1">
    <citation type="submission" date="2021-11" db="EMBL/GenBank/DDBJ databases">
        <authorList>
            <person name="Schell T."/>
        </authorList>
    </citation>
    <scope>NUCLEOTIDE SEQUENCE</scope>
    <source>
        <strain evidence="16">M5</strain>
    </source>
</reference>
<feature type="region of interest" description="Disordered" evidence="14">
    <location>
        <begin position="190"/>
        <end position="215"/>
    </location>
</feature>
<proteinExistence type="inferred from homology"/>
<evidence type="ECO:0000256" key="2">
    <source>
        <dbReference type="ARBA" id="ARBA00006232"/>
    </source>
</evidence>
<dbReference type="Proteomes" id="UP000789390">
    <property type="component" value="Unassembled WGS sequence"/>
</dbReference>
<evidence type="ECO:0000256" key="12">
    <source>
        <dbReference type="ARBA" id="ARBA00023242"/>
    </source>
</evidence>
<dbReference type="PROSITE" id="PS00028">
    <property type="entry name" value="ZINC_FINGER_C2H2_1"/>
    <property type="match status" value="3"/>
</dbReference>
<dbReference type="GO" id="GO:0000978">
    <property type="term" value="F:RNA polymerase II cis-regulatory region sequence-specific DNA binding"/>
    <property type="evidence" value="ECO:0007669"/>
    <property type="project" value="TreeGrafter"/>
</dbReference>
<dbReference type="InterPro" id="IPR013087">
    <property type="entry name" value="Znf_C2H2_type"/>
</dbReference>
<evidence type="ECO:0000313" key="16">
    <source>
        <dbReference type="EMBL" id="CAH0098802.1"/>
    </source>
</evidence>
<feature type="domain" description="C2H2-type" evidence="15">
    <location>
        <begin position="271"/>
        <end position="298"/>
    </location>
</feature>
<protein>
    <recommendedName>
        <fullName evidence="15">C2H2-type domain-containing protein</fullName>
    </recommendedName>
</protein>
<dbReference type="InterPro" id="IPR036236">
    <property type="entry name" value="Znf_C2H2_sf"/>
</dbReference>
<keyword evidence="7" id="KW-0862">Zinc</keyword>
<dbReference type="Gene3D" id="3.30.160.60">
    <property type="entry name" value="Classic Zinc Finger"/>
    <property type="match status" value="4"/>
</dbReference>
<dbReference type="FunFam" id="3.30.160.60:FF:000104">
    <property type="entry name" value="Transcriptional repressor protein YY1"/>
    <property type="match status" value="1"/>
</dbReference>
<keyword evidence="10" id="KW-0010">Activator</keyword>
<evidence type="ECO:0000256" key="14">
    <source>
        <dbReference type="SAM" id="MobiDB-lite"/>
    </source>
</evidence>
<sequence length="399" mass="43812">MAAFSEIEIQSELQEVEIETLPVDDMPVETIVETTIDSAGHHFMDASCRGGDVDVDAEEIVLQTQEAGEVVVGGDDDADPDDSSGLDYLHMYSDTSTASSSRRTANNNPNSRKARNNRSSNTHNSRSNPYDNDGYISNTTTNSRKWEQKQVQIKTLEGEFSVTMWASGAEEDDLGDAELDADYTEYMTGRRLSSSSSGGGGGGGTGGGGVTGVDLSDPKQLAEFAKMKPKKERGSEDPIRTIACPHKGCTKMFRDNSAMRKHLHTHGPRVHVCAECGKAFVESSKLKRHQLVHTGEKPFQCTFEGCGKRFSLDFNLRTHVRIHTGDRPYVCPFDGCNKKFAQSTNLKSHILTHAKAKSNLGRQMNSALDFGEEAELDEPQFVQVEVAGPDEQQFIVYTE</sequence>
<keyword evidence="11" id="KW-0804">Transcription</keyword>
<keyword evidence="4" id="KW-0479">Metal-binding</keyword>
<dbReference type="GO" id="GO:0031519">
    <property type="term" value="C:PcG protein complex"/>
    <property type="evidence" value="ECO:0007669"/>
    <property type="project" value="TreeGrafter"/>
</dbReference>
<evidence type="ECO:0000259" key="15">
    <source>
        <dbReference type="PROSITE" id="PS50157"/>
    </source>
</evidence>
<dbReference type="GO" id="GO:0005667">
    <property type="term" value="C:transcription regulator complex"/>
    <property type="evidence" value="ECO:0007669"/>
    <property type="project" value="TreeGrafter"/>
</dbReference>
<dbReference type="PIRSF" id="PIRSF037113">
    <property type="entry name" value="TF_Yin_yang"/>
    <property type="match status" value="1"/>
</dbReference>
<dbReference type="PROSITE" id="PS50157">
    <property type="entry name" value="ZINC_FINGER_C2H2_2"/>
    <property type="match status" value="4"/>
</dbReference>
<keyword evidence="12" id="KW-0539">Nucleus</keyword>
<dbReference type="OrthoDB" id="10264072at2759"/>
<evidence type="ECO:0000256" key="1">
    <source>
        <dbReference type="ARBA" id="ARBA00004123"/>
    </source>
</evidence>
<evidence type="ECO:0000256" key="13">
    <source>
        <dbReference type="PROSITE-ProRule" id="PRU00042"/>
    </source>
</evidence>
<feature type="compositionally biased region" description="Gly residues" evidence="14">
    <location>
        <begin position="197"/>
        <end position="211"/>
    </location>
</feature>
<dbReference type="FunFam" id="3.30.160.60:FF:000109">
    <property type="entry name" value="Transcriptional repressor protein YY1"/>
    <property type="match status" value="1"/>
</dbReference>
<dbReference type="GO" id="GO:0000981">
    <property type="term" value="F:DNA-binding transcription factor activity, RNA polymerase II-specific"/>
    <property type="evidence" value="ECO:0007669"/>
    <property type="project" value="TreeGrafter"/>
</dbReference>
<keyword evidence="8" id="KW-0805">Transcription regulation</keyword>
<evidence type="ECO:0000256" key="7">
    <source>
        <dbReference type="ARBA" id="ARBA00022833"/>
    </source>
</evidence>
<feature type="domain" description="C2H2-type" evidence="15">
    <location>
        <begin position="329"/>
        <end position="358"/>
    </location>
</feature>
<feature type="domain" description="C2H2-type" evidence="15">
    <location>
        <begin position="299"/>
        <end position="328"/>
    </location>
</feature>
<feature type="compositionally biased region" description="Acidic residues" evidence="14">
    <location>
        <begin position="74"/>
        <end position="84"/>
    </location>
</feature>
<dbReference type="SUPFAM" id="SSF57667">
    <property type="entry name" value="beta-beta-alpha zinc fingers"/>
    <property type="match status" value="3"/>
</dbReference>
<keyword evidence="5" id="KW-0677">Repeat</keyword>
<feature type="compositionally biased region" description="Low complexity" evidence="14">
    <location>
        <begin position="95"/>
        <end position="128"/>
    </location>
</feature>
<dbReference type="SMART" id="SM00355">
    <property type="entry name" value="ZnF_C2H2"/>
    <property type="match status" value="4"/>
</dbReference>
<evidence type="ECO:0000256" key="10">
    <source>
        <dbReference type="ARBA" id="ARBA00023159"/>
    </source>
</evidence>
<name>A0A8J2RDB2_9CRUS</name>
<dbReference type="AlphaFoldDB" id="A0A8J2RDB2"/>
<evidence type="ECO:0000256" key="5">
    <source>
        <dbReference type="ARBA" id="ARBA00022737"/>
    </source>
</evidence>
<dbReference type="GO" id="GO:0008270">
    <property type="term" value="F:zinc ion binding"/>
    <property type="evidence" value="ECO:0007669"/>
    <property type="project" value="UniProtKB-KW"/>
</dbReference>
<dbReference type="EMBL" id="CAKKLH010000008">
    <property type="protein sequence ID" value="CAH0098802.1"/>
    <property type="molecule type" value="Genomic_DNA"/>
</dbReference>
<evidence type="ECO:0000256" key="6">
    <source>
        <dbReference type="ARBA" id="ARBA00022771"/>
    </source>
</evidence>
<comment type="subcellular location">
    <subcellularLocation>
        <location evidence="1">Nucleus</location>
    </subcellularLocation>
</comment>
<feature type="region of interest" description="Disordered" evidence="14">
    <location>
        <begin position="65"/>
        <end position="143"/>
    </location>
</feature>
<keyword evidence="17" id="KW-1185">Reference proteome</keyword>
<dbReference type="PANTHER" id="PTHR14003">
    <property type="entry name" value="TRANSCRIPTIONAL REPRESSOR PROTEIN YY"/>
    <property type="match status" value="1"/>
</dbReference>
<dbReference type="FunFam" id="3.30.160.60:FF:000163">
    <property type="entry name" value="transcriptional repressor protein YY1"/>
    <property type="match status" value="1"/>
</dbReference>
<keyword evidence="6 13" id="KW-0863">Zinc-finger</keyword>
<evidence type="ECO:0000256" key="4">
    <source>
        <dbReference type="ARBA" id="ARBA00022723"/>
    </source>
</evidence>
<comment type="similarity">
    <text evidence="2">Belongs to the YY transcription factor family.</text>
</comment>
<organism evidence="16 17">
    <name type="scientific">Daphnia galeata</name>
    <dbReference type="NCBI Taxonomy" id="27404"/>
    <lineage>
        <taxon>Eukaryota</taxon>
        <taxon>Metazoa</taxon>
        <taxon>Ecdysozoa</taxon>
        <taxon>Arthropoda</taxon>
        <taxon>Crustacea</taxon>
        <taxon>Branchiopoda</taxon>
        <taxon>Diplostraca</taxon>
        <taxon>Cladocera</taxon>
        <taxon>Anomopoda</taxon>
        <taxon>Daphniidae</taxon>
        <taxon>Daphnia</taxon>
    </lineage>
</organism>
<evidence type="ECO:0000256" key="11">
    <source>
        <dbReference type="ARBA" id="ARBA00023163"/>
    </source>
</evidence>
<keyword evidence="3" id="KW-0678">Repressor</keyword>
<accession>A0A8J2RDB2</accession>
<keyword evidence="9" id="KW-0238">DNA-binding</keyword>
<evidence type="ECO:0000256" key="3">
    <source>
        <dbReference type="ARBA" id="ARBA00022491"/>
    </source>
</evidence>
<evidence type="ECO:0000256" key="8">
    <source>
        <dbReference type="ARBA" id="ARBA00023015"/>
    </source>
</evidence>
<dbReference type="GO" id="GO:0000785">
    <property type="term" value="C:chromatin"/>
    <property type="evidence" value="ECO:0007669"/>
    <property type="project" value="TreeGrafter"/>
</dbReference>
<feature type="domain" description="C2H2-type" evidence="15">
    <location>
        <begin position="242"/>
        <end position="266"/>
    </location>
</feature>
<dbReference type="Pfam" id="PF00096">
    <property type="entry name" value="zf-C2H2"/>
    <property type="match status" value="4"/>
</dbReference>
<dbReference type="PANTHER" id="PTHR14003:SF19">
    <property type="entry name" value="YY2 TRANSCRIPTION FACTOR"/>
    <property type="match status" value="1"/>
</dbReference>
<dbReference type="InterPro" id="IPR017114">
    <property type="entry name" value="YY1-like"/>
</dbReference>